<dbReference type="HOGENOM" id="CLU_1394605_0_0_3"/>
<dbReference type="KEGG" id="glj:GKIL_3315"/>
<dbReference type="EMBL" id="CP003587">
    <property type="protein sequence ID" value="AGY59561.1"/>
    <property type="molecule type" value="Genomic_DNA"/>
</dbReference>
<organism evidence="3 4">
    <name type="scientific">Gloeobacter kilaueensis (strain ATCC BAA-2537 / CCAP 1431/1 / ULC 316 / JS1)</name>
    <dbReference type="NCBI Taxonomy" id="1183438"/>
    <lineage>
        <taxon>Bacteria</taxon>
        <taxon>Bacillati</taxon>
        <taxon>Cyanobacteriota</taxon>
        <taxon>Cyanophyceae</taxon>
        <taxon>Gloeobacterales</taxon>
        <taxon>Gloeobacteraceae</taxon>
        <taxon>Gloeobacter</taxon>
    </lineage>
</organism>
<dbReference type="AlphaFoldDB" id="U5QKV9"/>
<feature type="chain" id="PRO_5004664152" description="DUF4142 domain-containing protein" evidence="1">
    <location>
        <begin position="27"/>
        <end position="195"/>
    </location>
</feature>
<keyword evidence="1" id="KW-0732">Signal</keyword>
<dbReference type="InterPro" id="IPR025419">
    <property type="entry name" value="DUF4142"/>
</dbReference>
<evidence type="ECO:0000256" key="1">
    <source>
        <dbReference type="SAM" id="SignalP"/>
    </source>
</evidence>
<proteinExistence type="predicted"/>
<name>U5QKV9_GLOK1</name>
<dbReference type="eggNOG" id="COG3652">
    <property type="taxonomic scope" value="Bacteria"/>
</dbReference>
<sequence>MGKQTIFSLASALTFITLVVALPVRAQEETTVIQRTETVTTSPATASGAAYLSAMAEFGVREVTLAGLALKHSNNPTVRQYATDVLTYHERTDHELQLLAASKRVTVPATGSDLTAPAKDKLQSLLARLQPWSGSRFDQEYLNLAYFDQREALRLSRAAAEQSRDSDIQNFASRNLETLQTQTATADTLAKKLPG</sequence>
<dbReference type="OrthoDB" id="118677at2"/>
<dbReference type="RefSeq" id="WP_023174849.1">
    <property type="nucleotide sequence ID" value="NC_022600.1"/>
</dbReference>
<evidence type="ECO:0000313" key="3">
    <source>
        <dbReference type="EMBL" id="AGY59561.1"/>
    </source>
</evidence>
<reference evidence="3 4" key="1">
    <citation type="journal article" date="2013" name="PLoS ONE">
        <title>Cultivation and Complete Genome Sequencing of Gloeobacter kilaueensis sp. nov., from a Lava Cave in Kilauea Caldera, Hawai'i.</title>
        <authorList>
            <person name="Saw J.H."/>
            <person name="Schatz M."/>
            <person name="Brown M.V."/>
            <person name="Kunkel D.D."/>
            <person name="Foster J.S."/>
            <person name="Shick H."/>
            <person name="Christensen S."/>
            <person name="Hou S."/>
            <person name="Wan X."/>
            <person name="Donachie S.P."/>
        </authorList>
    </citation>
    <scope>NUCLEOTIDE SEQUENCE [LARGE SCALE GENOMIC DNA]</scope>
    <source>
        <strain evidence="4">JS</strain>
    </source>
</reference>
<protein>
    <recommendedName>
        <fullName evidence="2">DUF4142 domain-containing protein</fullName>
    </recommendedName>
</protein>
<dbReference type="PANTHER" id="PTHR38593">
    <property type="entry name" value="BLR2558 PROTEIN"/>
    <property type="match status" value="1"/>
</dbReference>
<feature type="signal peptide" evidence="1">
    <location>
        <begin position="1"/>
        <end position="26"/>
    </location>
</feature>
<dbReference type="Proteomes" id="UP000017396">
    <property type="component" value="Chromosome"/>
</dbReference>
<feature type="domain" description="DUF4142" evidence="2">
    <location>
        <begin position="49"/>
        <end position="189"/>
    </location>
</feature>
<dbReference type="Pfam" id="PF13628">
    <property type="entry name" value="DUF4142"/>
    <property type="match status" value="1"/>
</dbReference>
<evidence type="ECO:0000313" key="4">
    <source>
        <dbReference type="Proteomes" id="UP000017396"/>
    </source>
</evidence>
<gene>
    <name evidence="3" type="ORF">GKIL_3315</name>
</gene>
<dbReference type="STRING" id="1183438.GKIL_3315"/>
<dbReference type="InterPro" id="IPR012347">
    <property type="entry name" value="Ferritin-like"/>
</dbReference>
<dbReference type="Gene3D" id="1.20.1260.10">
    <property type="match status" value="1"/>
</dbReference>
<evidence type="ECO:0000259" key="2">
    <source>
        <dbReference type="Pfam" id="PF13628"/>
    </source>
</evidence>
<keyword evidence="4" id="KW-1185">Reference proteome</keyword>
<dbReference type="PANTHER" id="PTHR38593:SF1">
    <property type="entry name" value="BLR2558 PROTEIN"/>
    <property type="match status" value="1"/>
</dbReference>
<accession>U5QKV9</accession>